<accession>A0AA35S2F1</accession>
<sequence length="82" mass="9152">MNIGKAGNPVISAKLHGYGSGAILMYDTTRRESFVKCPGWIDAFKNHASKEAVLLLLADRRSRNNYELFAFPHLLCSHESSK</sequence>
<dbReference type="InterPro" id="IPR027417">
    <property type="entry name" value="P-loop_NTPase"/>
</dbReference>
<evidence type="ECO:0000313" key="2">
    <source>
        <dbReference type="Proteomes" id="UP001174909"/>
    </source>
</evidence>
<dbReference type="Proteomes" id="UP001174909">
    <property type="component" value="Unassembled WGS sequence"/>
</dbReference>
<keyword evidence="2" id="KW-1185">Reference proteome</keyword>
<evidence type="ECO:0000313" key="1">
    <source>
        <dbReference type="EMBL" id="CAI8022019.1"/>
    </source>
</evidence>
<reference evidence="1" key="1">
    <citation type="submission" date="2023-03" db="EMBL/GenBank/DDBJ databases">
        <authorList>
            <person name="Steffen K."/>
            <person name="Cardenas P."/>
        </authorList>
    </citation>
    <scope>NUCLEOTIDE SEQUENCE</scope>
</reference>
<dbReference type="AlphaFoldDB" id="A0AA35S2F1"/>
<gene>
    <name evidence="1" type="ORF">GBAR_LOCUS12963</name>
</gene>
<comment type="caution">
    <text evidence="1">The sequence shown here is derived from an EMBL/GenBank/DDBJ whole genome shotgun (WGS) entry which is preliminary data.</text>
</comment>
<protein>
    <submittedName>
        <fullName evidence="1">Uncharacterized protein</fullName>
    </submittedName>
</protein>
<dbReference type="Pfam" id="PF00071">
    <property type="entry name" value="Ras"/>
    <property type="match status" value="1"/>
</dbReference>
<dbReference type="GO" id="GO:0005525">
    <property type="term" value="F:GTP binding"/>
    <property type="evidence" value="ECO:0007669"/>
    <property type="project" value="InterPro"/>
</dbReference>
<dbReference type="InterPro" id="IPR001806">
    <property type="entry name" value="Small_GTPase"/>
</dbReference>
<dbReference type="EMBL" id="CASHTH010001929">
    <property type="protein sequence ID" value="CAI8022019.1"/>
    <property type="molecule type" value="Genomic_DNA"/>
</dbReference>
<proteinExistence type="predicted"/>
<dbReference type="Gene3D" id="3.40.50.300">
    <property type="entry name" value="P-loop containing nucleotide triphosphate hydrolases"/>
    <property type="match status" value="1"/>
</dbReference>
<name>A0AA35S2F1_GEOBA</name>
<organism evidence="1 2">
    <name type="scientific">Geodia barretti</name>
    <name type="common">Barrett's horny sponge</name>
    <dbReference type="NCBI Taxonomy" id="519541"/>
    <lineage>
        <taxon>Eukaryota</taxon>
        <taxon>Metazoa</taxon>
        <taxon>Porifera</taxon>
        <taxon>Demospongiae</taxon>
        <taxon>Heteroscleromorpha</taxon>
        <taxon>Tetractinellida</taxon>
        <taxon>Astrophorina</taxon>
        <taxon>Geodiidae</taxon>
        <taxon>Geodia</taxon>
    </lineage>
</organism>
<dbReference type="GO" id="GO:0003924">
    <property type="term" value="F:GTPase activity"/>
    <property type="evidence" value="ECO:0007669"/>
    <property type="project" value="InterPro"/>
</dbReference>
<dbReference type="SUPFAM" id="SSF52540">
    <property type="entry name" value="P-loop containing nucleoside triphosphate hydrolases"/>
    <property type="match status" value="1"/>
</dbReference>